<accession>A0ABP7P533</accession>
<dbReference type="InterPro" id="IPR014710">
    <property type="entry name" value="RmlC-like_jellyroll"/>
</dbReference>
<dbReference type="InterPro" id="IPR041602">
    <property type="entry name" value="Quercetinase_C"/>
</dbReference>
<dbReference type="RefSeq" id="WP_344765590.1">
    <property type="nucleotide sequence ID" value="NZ_BAABAK010000004.1"/>
</dbReference>
<protein>
    <recommendedName>
        <fullName evidence="1">Quercetin 2,3-dioxygenase C-terminal cupin domain-containing protein</fullName>
    </recommendedName>
</protein>
<keyword evidence="3" id="KW-1185">Reference proteome</keyword>
<reference evidence="3" key="1">
    <citation type="journal article" date="2019" name="Int. J. Syst. Evol. Microbiol.">
        <title>The Global Catalogue of Microorganisms (GCM) 10K type strain sequencing project: providing services to taxonomists for standard genome sequencing and annotation.</title>
        <authorList>
            <consortium name="The Broad Institute Genomics Platform"/>
            <consortium name="The Broad Institute Genome Sequencing Center for Infectious Disease"/>
            <person name="Wu L."/>
            <person name="Ma J."/>
        </authorList>
    </citation>
    <scope>NUCLEOTIDE SEQUENCE [LARGE SCALE GENOMIC DNA]</scope>
    <source>
        <strain evidence="3">JCM 17338</strain>
    </source>
</reference>
<dbReference type="Pfam" id="PF17954">
    <property type="entry name" value="Pirin_C_2"/>
    <property type="match status" value="1"/>
</dbReference>
<dbReference type="Gene3D" id="2.60.120.10">
    <property type="entry name" value="Jelly Rolls"/>
    <property type="match status" value="2"/>
</dbReference>
<name>A0ABP7P533_9SPHI</name>
<proteinExistence type="predicted"/>
<comment type="caution">
    <text evidence="2">The sequence shown here is derived from an EMBL/GenBank/DDBJ whole genome shotgun (WGS) entry which is preliminary data.</text>
</comment>
<sequence length="230" mass="26069">MDSPGKIYLADQRGLTETSILRRYSTFNFEKYFNEFKEPFGSLFLCNDEFIAGGKLTFFLCKANSTQIFIPITGGIDIVAKTKEYAVETGQVQILNMEKGEVLEISNPYKDDTINYLQLGISNEDYFFSKNTSFDFDFEKNPNQLIEIINDGKLPFKLSVGLFAGRKEAVYEMKSSANSLYTLIVDGAFEIEGRLMHARDGLALWNTEKIELEALSNNAIVVVLELFSIF</sequence>
<gene>
    <name evidence="2" type="ORF">GCM10022246_10350</name>
</gene>
<evidence type="ECO:0000259" key="1">
    <source>
        <dbReference type="Pfam" id="PF17954"/>
    </source>
</evidence>
<evidence type="ECO:0000313" key="3">
    <source>
        <dbReference type="Proteomes" id="UP001501081"/>
    </source>
</evidence>
<dbReference type="EMBL" id="BAABAK010000004">
    <property type="protein sequence ID" value="GAA3958748.1"/>
    <property type="molecule type" value="Genomic_DNA"/>
</dbReference>
<dbReference type="Proteomes" id="UP001501081">
    <property type="component" value="Unassembled WGS sequence"/>
</dbReference>
<feature type="domain" description="Quercetin 2,3-dioxygenase C-terminal cupin" evidence="1">
    <location>
        <begin position="157"/>
        <end position="224"/>
    </location>
</feature>
<evidence type="ECO:0000313" key="2">
    <source>
        <dbReference type="EMBL" id="GAA3958748.1"/>
    </source>
</evidence>
<organism evidence="2 3">
    <name type="scientific">Pedobacter ginsengiterrae</name>
    <dbReference type="NCBI Taxonomy" id="871696"/>
    <lineage>
        <taxon>Bacteria</taxon>
        <taxon>Pseudomonadati</taxon>
        <taxon>Bacteroidota</taxon>
        <taxon>Sphingobacteriia</taxon>
        <taxon>Sphingobacteriales</taxon>
        <taxon>Sphingobacteriaceae</taxon>
        <taxon>Pedobacter</taxon>
    </lineage>
</organism>